<organism evidence="1 2">
    <name type="scientific">Virgibacillus subterraneus</name>
    <dbReference type="NCBI Taxonomy" id="621109"/>
    <lineage>
        <taxon>Bacteria</taxon>
        <taxon>Bacillati</taxon>
        <taxon>Bacillota</taxon>
        <taxon>Bacilli</taxon>
        <taxon>Bacillales</taxon>
        <taxon>Bacillaceae</taxon>
        <taxon>Virgibacillus</taxon>
    </lineage>
</organism>
<reference evidence="1 2" key="1">
    <citation type="submission" date="2016-10" db="EMBL/GenBank/DDBJ databases">
        <authorList>
            <person name="Varghese N."/>
            <person name="Submissions S."/>
        </authorList>
    </citation>
    <scope>NUCLEOTIDE SEQUENCE [LARGE SCALE GENOMIC DNA]</scope>
    <source>
        <strain evidence="1 2">CGMCC 1.7734</strain>
    </source>
</reference>
<comment type="caution">
    <text evidence="1">The sequence shown here is derived from an EMBL/GenBank/DDBJ whole genome shotgun (WGS) entry which is preliminary data.</text>
</comment>
<gene>
    <name evidence="1" type="ORF">SAMN05216232_3450</name>
</gene>
<sequence length="59" mass="6967">MRTYKELESILRTLRFAETSEHLPELIKRLIVRHYRICTSGSIYLQKSPLFISAKSTLK</sequence>
<dbReference type="RefSeq" id="WP_139184832.1">
    <property type="nucleotide sequence ID" value="NZ_FOEH01000006.1"/>
</dbReference>
<accession>A0A1H9J9H9</accession>
<evidence type="ECO:0000313" key="2">
    <source>
        <dbReference type="Proteomes" id="UP000198733"/>
    </source>
</evidence>
<dbReference type="EMBL" id="FOEH01000006">
    <property type="protein sequence ID" value="SEQ83448.1"/>
    <property type="molecule type" value="Genomic_DNA"/>
</dbReference>
<evidence type="ECO:0000313" key="1">
    <source>
        <dbReference type="EMBL" id="SEQ83448.1"/>
    </source>
</evidence>
<protein>
    <submittedName>
        <fullName evidence="1">Uncharacterized protein</fullName>
    </submittedName>
</protein>
<proteinExistence type="predicted"/>
<name>A0A1H9J9H9_9BACI</name>
<dbReference type="Proteomes" id="UP000198733">
    <property type="component" value="Unassembled WGS sequence"/>
</dbReference>
<keyword evidence="2" id="KW-1185">Reference proteome</keyword>